<dbReference type="RefSeq" id="XP_007513171.1">
    <property type="nucleotide sequence ID" value="XM_007513109.1"/>
</dbReference>
<dbReference type="GO" id="GO:0005634">
    <property type="term" value="C:nucleus"/>
    <property type="evidence" value="ECO:0007669"/>
    <property type="project" value="TreeGrafter"/>
</dbReference>
<feature type="domain" description="Hikeshi-like C-terminal" evidence="1">
    <location>
        <begin position="121"/>
        <end position="172"/>
    </location>
</feature>
<dbReference type="Pfam" id="PF21057">
    <property type="entry name" value="Hikeshi-like_C"/>
    <property type="match status" value="1"/>
</dbReference>
<organism evidence="2 3">
    <name type="scientific">Bathycoccus prasinos</name>
    <dbReference type="NCBI Taxonomy" id="41875"/>
    <lineage>
        <taxon>Eukaryota</taxon>
        <taxon>Viridiplantae</taxon>
        <taxon>Chlorophyta</taxon>
        <taxon>Mamiellophyceae</taxon>
        <taxon>Mamiellales</taxon>
        <taxon>Bathycoccaceae</taxon>
        <taxon>Bathycoccus</taxon>
    </lineage>
</organism>
<dbReference type="GO" id="GO:0005829">
    <property type="term" value="C:cytosol"/>
    <property type="evidence" value="ECO:0007669"/>
    <property type="project" value="TreeGrafter"/>
</dbReference>
<dbReference type="GO" id="GO:0061608">
    <property type="term" value="F:nuclear import signal receptor activity"/>
    <property type="evidence" value="ECO:0007669"/>
    <property type="project" value="TreeGrafter"/>
</dbReference>
<dbReference type="OrthoDB" id="10248398at2759"/>
<gene>
    <name evidence="2" type="ORF">Bathy05g01780</name>
</gene>
<dbReference type="GeneID" id="19015681"/>
<dbReference type="eggNOG" id="KOG4067">
    <property type="taxonomic scope" value="Eukaryota"/>
</dbReference>
<dbReference type="Proteomes" id="UP000198341">
    <property type="component" value="Chromosome 5"/>
</dbReference>
<proteinExistence type="predicted"/>
<dbReference type="PANTHER" id="PTHR12925:SF0">
    <property type="entry name" value="PROTEIN HIKESHI"/>
    <property type="match status" value="1"/>
</dbReference>
<sequence length="178" mass="20228">MASISVLDFTQKYASADIFSLSLTHICAQNTHYTVLDHSTALALYVKGSRGRTAENELNNNNLWEYRGCVTLSEPSNTFNLTWPIDPGTSQFYEDASIGVSLEPLEECLQKDAKISGSKELFAQRVALDLWNFLKSFTSGNETEHLVVPRNVFDSWYQKFTTKFRRDPDFLTRNVNVV</sequence>
<dbReference type="KEGG" id="bpg:Bathy05g01780"/>
<keyword evidence="3" id="KW-1185">Reference proteome</keyword>
<dbReference type="EMBL" id="FO082274">
    <property type="protein sequence ID" value="CCO16729.1"/>
    <property type="molecule type" value="Genomic_DNA"/>
</dbReference>
<evidence type="ECO:0000259" key="1">
    <source>
        <dbReference type="Pfam" id="PF21057"/>
    </source>
</evidence>
<dbReference type="GO" id="GO:0006606">
    <property type="term" value="P:protein import into nucleus"/>
    <property type="evidence" value="ECO:0007669"/>
    <property type="project" value="TreeGrafter"/>
</dbReference>
<evidence type="ECO:0000313" key="3">
    <source>
        <dbReference type="Proteomes" id="UP000198341"/>
    </source>
</evidence>
<accession>K8EFF9</accession>
<dbReference type="PANTHER" id="PTHR12925">
    <property type="entry name" value="HIKESHI FAMILY MEMBER"/>
    <property type="match status" value="1"/>
</dbReference>
<evidence type="ECO:0000313" key="2">
    <source>
        <dbReference type="EMBL" id="CCO16729.1"/>
    </source>
</evidence>
<protein>
    <recommendedName>
        <fullName evidence="1">Hikeshi-like C-terminal domain-containing protein</fullName>
    </recommendedName>
</protein>
<dbReference type="STRING" id="41875.K8EFF9"/>
<reference evidence="2 3" key="1">
    <citation type="submission" date="2011-10" db="EMBL/GenBank/DDBJ databases">
        <authorList>
            <person name="Genoscope - CEA"/>
        </authorList>
    </citation>
    <scope>NUCLEOTIDE SEQUENCE [LARGE SCALE GENOMIC DNA]</scope>
    <source>
        <strain evidence="2 3">RCC 1105</strain>
    </source>
</reference>
<dbReference type="InterPro" id="IPR048364">
    <property type="entry name" value="Hikeshi-like_C"/>
</dbReference>
<name>K8EFF9_9CHLO</name>
<dbReference type="AlphaFoldDB" id="K8EFF9"/>
<dbReference type="InterPro" id="IPR031318">
    <property type="entry name" value="OPI10"/>
</dbReference>